<feature type="compositionally biased region" description="Basic and acidic residues" evidence="1">
    <location>
        <begin position="286"/>
        <end position="301"/>
    </location>
</feature>
<dbReference type="Gene3D" id="1.20.120.2010">
    <property type="entry name" value="NAB conserved domain 2"/>
    <property type="match status" value="1"/>
</dbReference>
<dbReference type="InterPro" id="IPR038398">
    <property type="entry name" value="NCD2_sf"/>
</dbReference>
<feature type="compositionally biased region" description="Low complexity" evidence="1">
    <location>
        <begin position="7"/>
        <end position="21"/>
    </location>
</feature>
<feature type="compositionally biased region" description="Basic and acidic residues" evidence="1">
    <location>
        <begin position="331"/>
        <end position="359"/>
    </location>
</feature>
<dbReference type="AlphaFoldDB" id="A0A1Y1Y8N4"/>
<dbReference type="InParanoid" id="A0A1Y1Y8N4"/>
<evidence type="ECO:0008006" key="4">
    <source>
        <dbReference type="Google" id="ProtNLM"/>
    </source>
</evidence>
<keyword evidence="3" id="KW-1185">Reference proteome</keyword>
<dbReference type="OrthoDB" id="10028556at2759"/>
<organism evidence="2 3">
    <name type="scientific">Basidiobolus meristosporus CBS 931.73</name>
    <dbReference type="NCBI Taxonomy" id="1314790"/>
    <lineage>
        <taxon>Eukaryota</taxon>
        <taxon>Fungi</taxon>
        <taxon>Fungi incertae sedis</taxon>
        <taxon>Zoopagomycota</taxon>
        <taxon>Entomophthoromycotina</taxon>
        <taxon>Basidiobolomycetes</taxon>
        <taxon>Basidiobolales</taxon>
        <taxon>Basidiobolaceae</taxon>
        <taxon>Basidiobolus</taxon>
    </lineage>
</organism>
<dbReference type="Gene3D" id="1.10.150.50">
    <property type="entry name" value="Transcription Factor, Ets-1"/>
    <property type="match status" value="1"/>
</dbReference>
<sequence>MSCTGQTPNNRPYNTTTPSTTAGGSIPTLSEFLRSCKLSQYYNEFLASGAGEDDVPMLLDFADSEITELCAAISLKPFHIVSLKRGIRMLKEQLGLIPPQVIHTAASPPLPTAHPAPVVPIFSNIAPTPPNATFPGHMNPTAHALSPKIAPRVLPDVVTVIPDTRTSEYSAPSVASNNGLERTSLPNKALIIERATIYGRKSGRELTKYERSMNDAAIGIALAEPTLILNRGLLIEKSKAKLLQDGYVYSRGRSRSKLVRTISSSVGGHESPAINGNITPAPSDMGYREEDSSSTSDKEHQAVMSGKTHSRESRERDEEEDDDAKNKNKKLKFEKENEKDLDNKERDPSLRDPLHGEDK</sequence>
<dbReference type="STRING" id="1314790.A0A1Y1Y8N4"/>
<dbReference type="Proteomes" id="UP000193498">
    <property type="component" value="Unassembled WGS sequence"/>
</dbReference>
<proteinExistence type="predicted"/>
<name>A0A1Y1Y8N4_9FUNG</name>
<comment type="caution">
    <text evidence="2">The sequence shown here is derived from an EMBL/GenBank/DDBJ whole genome shotgun (WGS) entry which is preliminary data.</text>
</comment>
<dbReference type="InterPro" id="IPR013761">
    <property type="entry name" value="SAM/pointed_sf"/>
</dbReference>
<protein>
    <recommendedName>
        <fullName evidence="4">SAM domain-containing protein</fullName>
    </recommendedName>
</protein>
<reference evidence="2 3" key="1">
    <citation type="submission" date="2016-07" db="EMBL/GenBank/DDBJ databases">
        <title>Pervasive Adenine N6-methylation of Active Genes in Fungi.</title>
        <authorList>
            <consortium name="DOE Joint Genome Institute"/>
            <person name="Mondo S.J."/>
            <person name="Dannebaum R.O."/>
            <person name="Kuo R.C."/>
            <person name="Labutti K."/>
            <person name="Haridas S."/>
            <person name="Kuo A."/>
            <person name="Salamov A."/>
            <person name="Ahrendt S.R."/>
            <person name="Lipzen A."/>
            <person name="Sullivan W."/>
            <person name="Andreopoulos W.B."/>
            <person name="Clum A."/>
            <person name="Lindquist E."/>
            <person name="Daum C."/>
            <person name="Ramamoorthy G.K."/>
            <person name="Gryganskyi A."/>
            <person name="Culley D."/>
            <person name="Magnuson J.K."/>
            <person name="James T.Y."/>
            <person name="O'Malley M.A."/>
            <person name="Stajich J.E."/>
            <person name="Spatafora J.W."/>
            <person name="Visel A."/>
            <person name="Grigoriev I.V."/>
        </authorList>
    </citation>
    <scope>NUCLEOTIDE SEQUENCE [LARGE SCALE GENOMIC DNA]</scope>
    <source>
        <strain evidence="2 3">CBS 931.73</strain>
    </source>
</reference>
<feature type="region of interest" description="Disordered" evidence="1">
    <location>
        <begin position="262"/>
        <end position="359"/>
    </location>
</feature>
<accession>A0A1Y1Y8N4</accession>
<evidence type="ECO:0000313" key="2">
    <source>
        <dbReference type="EMBL" id="ORX94372.1"/>
    </source>
</evidence>
<evidence type="ECO:0000256" key="1">
    <source>
        <dbReference type="SAM" id="MobiDB-lite"/>
    </source>
</evidence>
<gene>
    <name evidence="2" type="ORF">K493DRAFT_337819</name>
</gene>
<evidence type="ECO:0000313" key="3">
    <source>
        <dbReference type="Proteomes" id="UP000193498"/>
    </source>
</evidence>
<dbReference type="EMBL" id="MCFE01000206">
    <property type="protein sequence ID" value="ORX94372.1"/>
    <property type="molecule type" value="Genomic_DNA"/>
</dbReference>
<feature type="region of interest" description="Disordered" evidence="1">
    <location>
        <begin position="1"/>
        <end position="24"/>
    </location>
</feature>